<comment type="caution">
    <text evidence="2">The sequence shown here is derived from an EMBL/GenBank/DDBJ whole genome shotgun (WGS) entry which is preliminary data.</text>
</comment>
<feature type="compositionally biased region" description="Low complexity" evidence="1">
    <location>
        <begin position="1"/>
        <end position="14"/>
    </location>
</feature>
<dbReference type="AlphaFoldDB" id="A0AAD9DDY9"/>
<feature type="region of interest" description="Disordered" evidence="1">
    <location>
        <begin position="1"/>
        <end position="34"/>
    </location>
</feature>
<protein>
    <submittedName>
        <fullName evidence="2">Uncharacterized protein</fullName>
    </submittedName>
</protein>
<dbReference type="EMBL" id="JATAAI010000011">
    <property type="protein sequence ID" value="KAK1742544.1"/>
    <property type="molecule type" value="Genomic_DNA"/>
</dbReference>
<name>A0AAD9DDY9_9STRA</name>
<keyword evidence="3" id="KW-1185">Reference proteome</keyword>
<evidence type="ECO:0000313" key="2">
    <source>
        <dbReference type="EMBL" id="KAK1742544.1"/>
    </source>
</evidence>
<sequence length="194" mass="22445">MKALQSSSRSSSPSKINDKVPSPSRRSGDIEPPRLHRDMRMICDYFRISEQSRHALRSFDCTVLEDFSFMTDEDFAEMVLSRARMNKPIPPLQQRKLRVLLNWVRSIQIETNACDTSSPPPNASEGFEVGKSNTARYKVSVRKDDISYIPNDWEDKFYRDLPRLKKELKQMGGESNVSDWANGYLSLRWLFCGD</sequence>
<dbReference type="Proteomes" id="UP001224775">
    <property type="component" value="Unassembled WGS sequence"/>
</dbReference>
<accession>A0AAD9DDY9</accession>
<reference evidence="2" key="1">
    <citation type="submission" date="2023-06" db="EMBL/GenBank/DDBJ databases">
        <title>Survivors Of The Sea: Transcriptome response of Skeletonema marinoi to long-term dormancy.</title>
        <authorList>
            <person name="Pinder M.I.M."/>
            <person name="Kourtchenko O."/>
            <person name="Robertson E.K."/>
            <person name="Larsson T."/>
            <person name="Maumus F."/>
            <person name="Osuna-Cruz C.M."/>
            <person name="Vancaester E."/>
            <person name="Stenow R."/>
            <person name="Vandepoele K."/>
            <person name="Ploug H."/>
            <person name="Bruchert V."/>
            <person name="Godhe A."/>
            <person name="Topel M."/>
        </authorList>
    </citation>
    <scope>NUCLEOTIDE SEQUENCE</scope>
    <source>
        <strain evidence="2">R05AC</strain>
    </source>
</reference>
<evidence type="ECO:0000313" key="3">
    <source>
        <dbReference type="Proteomes" id="UP001224775"/>
    </source>
</evidence>
<evidence type="ECO:0000256" key="1">
    <source>
        <dbReference type="SAM" id="MobiDB-lite"/>
    </source>
</evidence>
<gene>
    <name evidence="2" type="ORF">QTG54_007109</name>
</gene>
<organism evidence="2 3">
    <name type="scientific">Skeletonema marinoi</name>
    <dbReference type="NCBI Taxonomy" id="267567"/>
    <lineage>
        <taxon>Eukaryota</taxon>
        <taxon>Sar</taxon>
        <taxon>Stramenopiles</taxon>
        <taxon>Ochrophyta</taxon>
        <taxon>Bacillariophyta</taxon>
        <taxon>Coscinodiscophyceae</taxon>
        <taxon>Thalassiosirophycidae</taxon>
        <taxon>Thalassiosirales</taxon>
        <taxon>Skeletonemataceae</taxon>
        <taxon>Skeletonema</taxon>
        <taxon>Skeletonema marinoi-dohrnii complex</taxon>
    </lineage>
</organism>
<proteinExistence type="predicted"/>